<gene>
    <name evidence="2" type="ORF">ACFOSH_03525</name>
</gene>
<sequence length="68" mass="7471">MSERILADWDKAKKNGEPIPHHPASGSGADAHRTGRKEIEPEQSPTRPPGDPAEKDEGDYATERQPAR</sequence>
<feature type="compositionally biased region" description="Basic and acidic residues" evidence="1">
    <location>
        <begin position="30"/>
        <end position="40"/>
    </location>
</feature>
<name>A0ABV7NNW0_9PSEU</name>
<reference evidence="3" key="1">
    <citation type="journal article" date="2019" name="Int. J. Syst. Evol. Microbiol.">
        <title>The Global Catalogue of Microorganisms (GCM) 10K type strain sequencing project: providing services to taxonomists for standard genome sequencing and annotation.</title>
        <authorList>
            <consortium name="The Broad Institute Genomics Platform"/>
            <consortium name="The Broad Institute Genome Sequencing Center for Infectious Disease"/>
            <person name="Wu L."/>
            <person name="Ma J."/>
        </authorList>
    </citation>
    <scope>NUCLEOTIDE SEQUENCE [LARGE SCALE GENOMIC DNA]</scope>
    <source>
        <strain evidence="3">CGMCC 4.7676</strain>
    </source>
</reference>
<accession>A0ABV7NNW0</accession>
<protein>
    <submittedName>
        <fullName evidence="2">Uncharacterized protein</fullName>
    </submittedName>
</protein>
<keyword evidence="3" id="KW-1185">Reference proteome</keyword>
<feature type="compositionally biased region" description="Basic and acidic residues" evidence="1">
    <location>
        <begin position="1"/>
        <end position="20"/>
    </location>
</feature>
<evidence type="ECO:0000313" key="3">
    <source>
        <dbReference type="Proteomes" id="UP001595645"/>
    </source>
</evidence>
<dbReference type="RefSeq" id="WP_378237165.1">
    <property type="nucleotide sequence ID" value="NZ_JBHRWK010000007.1"/>
</dbReference>
<dbReference type="Proteomes" id="UP001595645">
    <property type="component" value="Unassembled WGS sequence"/>
</dbReference>
<proteinExistence type="predicted"/>
<feature type="region of interest" description="Disordered" evidence="1">
    <location>
        <begin position="1"/>
        <end position="68"/>
    </location>
</feature>
<dbReference type="EMBL" id="JBHRWK010000007">
    <property type="protein sequence ID" value="MFC3448494.1"/>
    <property type="molecule type" value="Genomic_DNA"/>
</dbReference>
<evidence type="ECO:0000256" key="1">
    <source>
        <dbReference type="SAM" id="MobiDB-lite"/>
    </source>
</evidence>
<evidence type="ECO:0000313" key="2">
    <source>
        <dbReference type="EMBL" id="MFC3448494.1"/>
    </source>
</evidence>
<comment type="caution">
    <text evidence="2">The sequence shown here is derived from an EMBL/GenBank/DDBJ whole genome shotgun (WGS) entry which is preliminary data.</text>
</comment>
<organism evidence="2 3">
    <name type="scientific">Amycolatopsis speibonae</name>
    <dbReference type="NCBI Taxonomy" id="1450224"/>
    <lineage>
        <taxon>Bacteria</taxon>
        <taxon>Bacillati</taxon>
        <taxon>Actinomycetota</taxon>
        <taxon>Actinomycetes</taxon>
        <taxon>Pseudonocardiales</taxon>
        <taxon>Pseudonocardiaceae</taxon>
        <taxon>Amycolatopsis</taxon>
    </lineage>
</organism>